<comment type="caution">
    <text evidence="1">The sequence shown here is derived from an EMBL/GenBank/DDBJ whole genome shotgun (WGS) entry which is preliminary data.</text>
</comment>
<dbReference type="RefSeq" id="WP_252427856.1">
    <property type="nucleotide sequence ID" value="NZ_JAMWMR010000031.1"/>
</dbReference>
<evidence type="ECO:0000313" key="1">
    <source>
        <dbReference type="EMBL" id="MCN9244165.1"/>
    </source>
</evidence>
<evidence type="ECO:0008006" key="3">
    <source>
        <dbReference type="Google" id="ProtNLM"/>
    </source>
</evidence>
<dbReference type="Proteomes" id="UP001523219">
    <property type="component" value="Unassembled WGS sequence"/>
</dbReference>
<protein>
    <recommendedName>
        <fullName evidence="3">Secreted protein</fullName>
    </recommendedName>
</protein>
<dbReference type="EMBL" id="JAMWMR010000031">
    <property type="protein sequence ID" value="MCN9244165.1"/>
    <property type="molecule type" value="Genomic_DNA"/>
</dbReference>
<gene>
    <name evidence="1" type="ORF">NGF19_25860</name>
</gene>
<evidence type="ECO:0000313" key="2">
    <source>
        <dbReference type="Proteomes" id="UP001523219"/>
    </source>
</evidence>
<accession>A0ABT0ZKP8</accession>
<sequence length="251" mass="26998">MNESSHRRVGRILGAGLLAVAVVGGVGFTAVRVEGADRDAGKPVWKFPATAKGDHGEREAKDPSGLRALLRPYDFKEYGPGPDIGEFGSEAVLNGREATALMKQGVRDMPLRVRRKLEEAIDKQHIQGMAMRSYAPVDVVLGASQAFTIDFQLVRMQSPAAARDVSTSRREVAERLGLFSKGPAIKGYEKASCYLMPKELGMKIDRMSCTAYVGDVVVSVNASGPRPLGTEHVAAFIGGQLDRIKDTGKAV</sequence>
<proteinExistence type="predicted"/>
<name>A0ABT0ZKP8_9ACTN</name>
<reference evidence="1 2" key="1">
    <citation type="submission" date="2022-05" db="EMBL/GenBank/DDBJ databases">
        <title>Streptomyces sp. nov. RY43-2 isolated from soil of a peat swamp forest.</title>
        <authorList>
            <person name="Kanchanasin P."/>
            <person name="Tanasupawat S."/>
            <person name="Phongsopitanun W."/>
        </authorList>
    </citation>
    <scope>NUCLEOTIDE SEQUENCE [LARGE SCALE GENOMIC DNA]</scope>
    <source>
        <strain evidence="1 2">RY43-2</strain>
    </source>
</reference>
<organism evidence="1 2">
    <name type="scientific">Streptomyces macrolidinus</name>
    <dbReference type="NCBI Taxonomy" id="2952607"/>
    <lineage>
        <taxon>Bacteria</taxon>
        <taxon>Bacillati</taxon>
        <taxon>Actinomycetota</taxon>
        <taxon>Actinomycetes</taxon>
        <taxon>Kitasatosporales</taxon>
        <taxon>Streptomycetaceae</taxon>
        <taxon>Streptomyces</taxon>
    </lineage>
</organism>
<keyword evidence="2" id="KW-1185">Reference proteome</keyword>